<sequence length="56" mass="6513">MPAVTRWFKLVLIVACIQLYITRKKKIRKAASNCSTDDYCVYLCSVRVQSVLHCYL</sequence>
<dbReference type="Proteomes" id="UP000244336">
    <property type="component" value="Chromosome 8"/>
</dbReference>
<evidence type="ECO:0000313" key="3">
    <source>
        <dbReference type="Proteomes" id="UP000244336"/>
    </source>
</evidence>
<accession>A0A2T7CPE2</accession>
<evidence type="ECO:0000256" key="1">
    <source>
        <dbReference type="SAM" id="Phobius"/>
    </source>
</evidence>
<reference evidence="2 3" key="1">
    <citation type="submission" date="2018-04" db="EMBL/GenBank/DDBJ databases">
        <title>WGS assembly of Panicum hallii var. hallii HAL2.</title>
        <authorList>
            <person name="Lovell J."/>
            <person name="Jenkins J."/>
            <person name="Lowry D."/>
            <person name="Mamidi S."/>
            <person name="Sreedasyam A."/>
            <person name="Weng X."/>
            <person name="Barry K."/>
            <person name="Bonette J."/>
            <person name="Campitelli B."/>
            <person name="Daum C."/>
            <person name="Gordon S."/>
            <person name="Gould B."/>
            <person name="Lipzen A."/>
            <person name="MacQueen A."/>
            <person name="Palacio-Mejia J."/>
            <person name="Plott C."/>
            <person name="Shakirov E."/>
            <person name="Shu S."/>
            <person name="Yoshinaga Y."/>
            <person name="Zane M."/>
            <person name="Rokhsar D."/>
            <person name="Grimwood J."/>
            <person name="Schmutz J."/>
            <person name="Juenger T."/>
        </authorList>
    </citation>
    <scope>NUCLEOTIDE SEQUENCE [LARGE SCALE GENOMIC DNA]</scope>
    <source>
        <strain evidence="3">cv. HAL2</strain>
    </source>
</reference>
<keyword evidence="1" id="KW-1133">Transmembrane helix</keyword>
<keyword evidence="3" id="KW-1185">Reference proteome</keyword>
<organism evidence="2 3">
    <name type="scientific">Panicum hallii var. hallii</name>
    <dbReference type="NCBI Taxonomy" id="1504633"/>
    <lineage>
        <taxon>Eukaryota</taxon>
        <taxon>Viridiplantae</taxon>
        <taxon>Streptophyta</taxon>
        <taxon>Embryophyta</taxon>
        <taxon>Tracheophyta</taxon>
        <taxon>Spermatophyta</taxon>
        <taxon>Magnoliopsida</taxon>
        <taxon>Liliopsida</taxon>
        <taxon>Poales</taxon>
        <taxon>Poaceae</taxon>
        <taxon>PACMAD clade</taxon>
        <taxon>Panicoideae</taxon>
        <taxon>Panicodae</taxon>
        <taxon>Paniceae</taxon>
        <taxon>Panicinae</taxon>
        <taxon>Panicum</taxon>
        <taxon>Panicum sect. Panicum</taxon>
    </lineage>
</organism>
<feature type="transmembrane region" description="Helical" evidence="1">
    <location>
        <begin position="6"/>
        <end position="22"/>
    </location>
</feature>
<protein>
    <submittedName>
        <fullName evidence="2">Uncharacterized protein</fullName>
    </submittedName>
</protein>
<dbReference type="Gramene" id="PUZ45191">
    <property type="protein sequence ID" value="PUZ45191"/>
    <property type="gene ID" value="GQ55_8G202300"/>
</dbReference>
<keyword evidence="1" id="KW-0812">Transmembrane</keyword>
<name>A0A2T7CPE2_9POAL</name>
<proteinExistence type="predicted"/>
<dbReference type="AlphaFoldDB" id="A0A2T7CPE2"/>
<gene>
    <name evidence="2" type="ORF">GQ55_8G202300</name>
</gene>
<evidence type="ECO:0000313" key="2">
    <source>
        <dbReference type="EMBL" id="PUZ45191.1"/>
    </source>
</evidence>
<keyword evidence="1" id="KW-0472">Membrane</keyword>
<dbReference type="EMBL" id="CM009756">
    <property type="protein sequence ID" value="PUZ45191.1"/>
    <property type="molecule type" value="Genomic_DNA"/>
</dbReference>